<evidence type="ECO:0000256" key="3">
    <source>
        <dbReference type="ARBA" id="ARBA00022630"/>
    </source>
</evidence>
<keyword evidence="12" id="KW-0997">Cell inner membrane</keyword>
<keyword evidence="14" id="KW-1185">Reference proteome</keyword>
<evidence type="ECO:0000256" key="8">
    <source>
        <dbReference type="ARBA" id="ARBA00031306"/>
    </source>
</evidence>
<evidence type="ECO:0000313" key="13">
    <source>
        <dbReference type="EMBL" id="SHK35480.1"/>
    </source>
</evidence>
<keyword evidence="6 10" id="KW-0274">FAD</keyword>
<evidence type="ECO:0000256" key="12">
    <source>
        <dbReference type="RuleBase" id="RU363002"/>
    </source>
</evidence>
<evidence type="ECO:0000256" key="10">
    <source>
        <dbReference type="PIRNR" id="PIRNR006268"/>
    </source>
</evidence>
<keyword evidence="12" id="KW-1003">Cell membrane</keyword>
<keyword evidence="12 13" id="KW-0449">Lipoprotein</keyword>
<gene>
    <name evidence="13" type="ORF">SAMN02745248_02357</name>
</gene>
<dbReference type="GO" id="GO:0046872">
    <property type="term" value="F:metal ion binding"/>
    <property type="evidence" value="ECO:0007669"/>
    <property type="project" value="UniProtKB-UniRule"/>
</dbReference>
<evidence type="ECO:0000256" key="2">
    <source>
        <dbReference type="ARBA" id="ARBA00016337"/>
    </source>
</evidence>
<comment type="catalytic activity">
    <reaction evidence="9 10 12">
        <text>L-threonyl-[protein] + FAD = FMN-L-threonyl-[protein] + AMP + H(+)</text>
        <dbReference type="Rhea" id="RHEA:36847"/>
        <dbReference type="Rhea" id="RHEA-COMP:11060"/>
        <dbReference type="Rhea" id="RHEA-COMP:11061"/>
        <dbReference type="ChEBI" id="CHEBI:15378"/>
        <dbReference type="ChEBI" id="CHEBI:30013"/>
        <dbReference type="ChEBI" id="CHEBI:57692"/>
        <dbReference type="ChEBI" id="CHEBI:74257"/>
        <dbReference type="ChEBI" id="CHEBI:456215"/>
        <dbReference type="EC" id="2.7.1.180"/>
    </reaction>
</comment>
<keyword evidence="5 10" id="KW-0479">Metal-binding</keyword>
<evidence type="ECO:0000256" key="7">
    <source>
        <dbReference type="ARBA" id="ARBA00022842"/>
    </source>
</evidence>
<name>A0A1M6RSS5_9CLOT</name>
<evidence type="ECO:0000256" key="9">
    <source>
        <dbReference type="ARBA" id="ARBA00048540"/>
    </source>
</evidence>
<dbReference type="EC" id="2.7.1.180" evidence="1 10"/>
<dbReference type="PANTHER" id="PTHR30040">
    <property type="entry name" value="THIAMINE BIOSYNTHESIS LIPOPROTEIN APBE"/>
    <property type="match status" value="1"/>
</dbReference>
<dbReference type="GO" id="GO:0016740">
    <property type="term" value="F:transferase activity"/>
    <property type="evidence" value="ECO:0007669"/>
    <property type="project" value="UniProtKB-UniRule"/>
</dbReference>
<dbReference type="Pfam" id="PF02424">
    <property type="entry name" value="ApbE"/>
    <property type="match status" value="1"/>
</dbReference>
<evidence type="ECO:0000256" key="4">
    <source>
        <dbReference type="ARBA" id="ARBA00022679"/>
    </source>
</evidence>
<dbReference type="Gene3D" id="3.10.520.10">
    <property type="entry name" value="ApbE-like domains"/>
    <property type="match status" value="1"/>
</dbReference>
<proteinExistence type="inferred from homology"/>
<feature type="binding site" evidence="11">
    <location>
        <position position="174"/>
    </location>
    <ligand>
        <name>Mg(2+)</name>
        <dbReference type="ChEBI" id="CHEBI:18420"/>
    </ligand>
</feature>
<dbReference type="Proteomes" id="UP000183952">
    <property type="component" value="Unassembled WGS sequence"/>
</dbReference>
<dbReference type="InterPro" id="IPR024932">
    <property type="entry name" value="ApbE"/>
</dbReference>
<feature type="binding site" evidence="11">
    <location>
        <position position="288"/>
    </location>
    <ligand>
        <name>Mg(2+)</name>
        <dbReference type="ChEBI" id="CHEBI:18420"/>
    </ligand>
</feature>
<dbReference type="STRING" id="1121331.SAMN02745248_02357"/>
<dbReference type="AlphaFoldDB" id="A0A1M6RSS5"/>
<evidence type="ECO:0000256" key="6">
    <source>
        <dbReference type="ARBA" id="ARBA00022827"/>
    </source>
</evidence>
<dbReference type="RefSeq" id="WP_072904304.1">
    <property type="nucleotide sequence ID" value="NZ_FRAD01000024.1"/>
</dbReference>
<dbReference type="PROSITE" id="PS51257">
    <property type="entry name" value="PROKAR_LIPOPROTEIN"/>
    <property type="match status" value="1"/>
</dbReference>
<evidence type="ECO:0000313" key="14">
    <source>
        <dbReference type="Proteomes" id="UP000183952"/>
    </source>
</evidence>
<dbReference type="SUPFAM" id="SSF143631">
    <property type="entry name" value="ApbE-like"/>
    <property type="match status" value="1"/>
</dbReference>
<evidence type="ECO:0000256" key="1">
    <source>
        <dbReference type="ARBA" id="ARBA00011955"/>
    </source>
</evidence>
<organism evidence="13 14">
    <name type="scientific">Hathewaya proteolytica DSM 3090</name>
    <dbReference type="NCBI Taxonomy" id="1121331"/>
    <lineage>
        <taxon>Bacteria</taxon>
        <taxon>Bacillati</taxon>
        <taxon>Bacillota</taxon>
        <taxon>Clostridia</taxon>
        <taxon>Eubacteriales</taxon>
        <taxon>Clostridiaceae</taxon>
        <taxon>Hathewaya</taxon>
    </lineage>
</organism>
<dbReference type="InterPro" id="IPR003374">
    <property type="entry name" value="ApbE-like_sf"/>
</dbReference>
<dbReference type="GO" id="GO:0005886">
    <property type="term" value="C:plasma membrane"/>
    <property type="evidence" value="ECO:0007669"/>
    <property type="project" value="UniProtKB-SubCell"/>
</dbReference>
<keyword evidence="12" id="KW-0472">Membrane</keyword>
<dbReference type="PANTHER" id="PTHR30040:SF2">
    <property type="entry name" value="FAD:PROTEIN FMN TRANSFERASE"/>
    <property type="match status" value="1"/>
</dbReference>
<protein>
    <recommendedName>
        <fullName evidence="2 10">FAD:protein FMN transferase</fullName>
        <ecNumber evidence="1 10">2.7.1.180</ecNumber>
    </recommendedName>
    <alternativeName>
        <fullName evidence="8 10">Flavin transferase</fullName>
    </alternativeName>
</protein>
<comment type="subcellular location">
    <subcellularLocation>
        <location evidence="12">Cell inner membrane</location>
        <topology evidence="12">Lipid-anchor</topology>
        <orientation evidence="12">Periplasmic side</orientation>
    </subcellularLocation>
</comment>
<reference evidence="13 14" key="1">
    <citation type="submission" date="2016-11" db="EMBL/GenBank/DDBJ databases">
        <authorList>
            <person name="Jaros S."/>
            <person name="Januszkiewicz K."/>
            <person name="Wedrychowicz H."/>
        </authorList>
    </citation>
    <scope>NUCLEOTIDE SEQUENCE [LARGE SCALE GENOMIC DNA]</scope>
    <source>
        <strain evidence="13 14">DSM 3090</strain>
    </source>
</reference>
<keyword evidence="7 10" id="KW-0460">Magnesium</keyword>
<dbReference type="EMBL" id="FRAD01000024">
    <property type="protein sequence ID" value="SHK35480.1"/>
    <property type="molecule type" value="Genomic_DNA"/>
</dbReference>
<keyword evidence="3 10" id="KW-0285">Flavoprotein</keyword>
<feature type="binding site" evidence="11">
    <location>
        <position position="292"/>
    </location>
    <ligand>
        <name>Mg(2+)</name>
        <dbReference type="ChEBI" id="CHEBI:18420"/>
    </ligand>
</feature>
<comment type="similarity">
    <text evidence="10 12">Belongs to the ApbE family.</text>
</comment>
<comment type="cofactor">
    <cofactor evidence="11">
        <name>Mg(2+)</name>
        <dbReference type="ChEBI" id="CHEBI:18420"/>
    </cofactor>
    <cofactor evidence="11">
        <name>Mn(2+)</name>
        <dbReference type="ChEBI" id="CHEBI:29035"/>
    </cofactor>
    <text evidence="11">Magnesium. Can also use manganese.</text>
</comment>
<accession>A0A1M6RSS5</accession>
<evidence type="ECO:0000256" key="5">
    <source>
        <dbReference type="ARBA" id="ARBA00022723"/>
    </source>
</evidence>
<dbReference type="PIRSF" id="PIRSF006268">
    <property type="entry name" value="ApbE"/>
    <property type="match status" value="1"/>
</dbReference>
<sequence>MKSKNKFLSGFILLAITMVLFIGCGENNKEYSKDDFIMGTIINLEYYGKNGDKAIDESIERLKAMENLMSLNIDSSSINKINNHAYNEDVKLTEEEEEVIKKAIYYGEISQGAFDISIRPVSKLWAIGTDKERIPKDSEIISGLAHVNYKNIVLDEKNKTVRFLDKGMELDFGGIAKGFAADELTKILKKYDIKHALINLGGNLFVYGGKEKGEPLNIGIQDPLKEQGTYAAIVRVKDKSVVTSGNYERYFEVGGKRYHHIIDPNTGYPSDNGIISSTIISDKSIDGDALSTATYVMGVEKSMKLINSMDGVEAIFITKDKKIYTTKGLDGSNFKVENKEYSYENEKGR</sequence>
<dbReference type="OrthoDB" id="9778595at2"/>
<evidence type="ECO:0000256" key="11">
    <source>
        <dbReference type="PIRSR" id="PIRSR006268-2"/>
    </source>
</evidence>
<comment type="function">
    <text evidence="12">Flavin transferase that catalyzes the transfer of the FMN moiety of FAD and its covalent binding to the hydroxyl group of a threonine residue in a target flavoprotein.</text>
</comment>
<keyword evidence="4 10" id="KW-0808">Transferase</keyword>